<feature type="compositionally biased region" description="Polar residues" evidence="1">
    <location>
        <begin position="1"/>
        <end position="13"/>
    </location>
</feature>
<proteinExistence type="predicted"/>
<dbReference type="OrthoDB" id="21270at2759"/>
<dbReference type="InParanoid" id="G0NLX1"/>
<evidence type="ECO:0000259" key="2">
    <source>
        <dbReference type="Pfam" id="PF10157"/>
    </source>
</evidence>
<dbReference type="EMBL" id="GL379908">
    <property type="protein sequence ID" value="EGT33955.1"/>
    <property type="molecule type" value="Genomic_DNA"/>
</dbReference>
<dbReference type="OMA" id="SMYTLMA"/>
<evidence type="ECO:0000256" key="1">
    <source>
        <dbReference type="SAM" id="MobiDB-lite"/>
    </source>
</evidence>
<keyword evidence="4" id="KW-1185">Reference proteome</keyword>
<dbReference type="PANTHER" id="PTHR13440">
    <property type="entry name" value="BLOC-1 RELATED COMPLEX SUBUNIT 6"/>
    <property type="match status" value="1"/>
</dbReference>
<name>G0NLX1_CAEBE</name>
<dbReference type="FunCoup" id="G0NLX1">
    <property type="interactions" value="8"/>
</dbReference>
<organism evidence="4">
    <name type="scientific">Caenorhabditis brenneri</name>
    <name type="common">Nematode worm</name>
    <dbReference type="NCBI Taxonomy" id="135651"/>
    <lineage>
        <taxon>Eukaryota</taxon>
        <taxon>Metazoa</taxon>
        <taxon>Ecdysozoa</taxon>
        <taxon>Nematoda</taxon>
        <taxon>Chromadorea</taxon>
        <taxon>Rhabditida</taxon>
        <taxon>Rhabditina</taxon>
        <taxon>Rhabditomorpha</taxon>
        <taxon>Rhabditoidea</taxon>
        <taxon>Rhabditidae</taxon>
        <taxon>Peloderinae</taxon>
        <taxon>Caenorhabditis</taxon>
    </lineage>
</organism>
<dbReference type="InterPro" id="IPR046465">
    <property type="entry name" value="BORCS6_C"/>
</dbReference>
<dbReference type="HOGENOM" id="CLU_081385_2_0_1"/>
<dbReference type="GO" id="GO:0099078">
    <property type="term" value="C:BORC complex"/>
    <property type="evidence" value="ECO:0007669"/>
    <property type="project" value="TreeGrafter"/>
</dbReference>
<gene>
    <name evidence="3" type="ORF">CAEBREN_16947</name>
</gene>
<accession>G0NLX1</accession>
<feature type="domain" description="BLOC-1-related complex subunit 6 C-terminal helix" evidence="2">
    <location>
        <begin position="65"/>
        <end position="162"/>
    </location>
</feature>
<dbReference type="PANTHER" id="PTHR13440:SF7">
    <property type="entry name" value="BLOC-1 RELATED COMPLEX SUBUNIT 6"/>
    <property type="match status" value="1"/>
</dbReference>
<dbReference type="GO" id="GO:0032418">
    <property type="term" value="P:lysosome localization"/>
    <property type="evidence" value="ECO:0007669"/>
    <property type="project" value="TreeGrafter"/>
</dbReference>
<dbReference type="STRING" id="135651.G0NLX1"/>
<dbReference type="InterPro" id="IPR019314">
    <property type="entry name" value="BORCS6"/>
</dbReference>
<sequence length="170" mass="18501">MSTSTESPDTPTQPLLGDSTHPSLPPPSSIDADEGQTSFVVDDLEARIRESARIASPKRGDTGLPDPRILMDLENHTKEIVGSLDLMLRDMRGSLRGMSDLTLESLQTYNSGVEKACDEADANVKATYGMLAKVEEVNTSMGNVKKLGTQIKELKRLVELFESIFSGSMK</sequence>
<protein>
    <recommendedName>
        <fullName evidence="2">BLOC-1-related complex subunit 6 C-terminal helix domain-containing protein</fullName>
    </recommendedName>
</protein>
<dbReference type="AlphaFoldDB" id="G0NLX1"/>
<feature type="region of interest" description="Disordered" evidence="1">
    <location>
        <begin position="1"/>
        <end position="38"/>
    </location>
</feature>
<dbReference type="Proteomes" id="UP000008068">
    <property type="component" value="Unassembled WGS sequence"/>
</dbReference>
<dbReference type="eggNOG" id="KOG4514">
    <property type="taxonomic scope" value="Eukaryota"/>
</dbReference>
<evidence type="ECO:0000313" key="4">
    <source>
        <dbReference type="Proteomes" id="UP000008068"/>
    </source>
</evidence>
<reference evidence="4" key="1">
    <citation type="submission" date="2011-07" db="EMBL/GenBank/DDBJ databases">
        <authorList>
            <consortium name="Caenorhabditis brenneri Sequencing and Analysis Consortium"/>
            <person name="Wilson R.K."/>
        </authorList>
    </citation>
    <scope>NUCLEOTIDE SEQUENCE [LARGE SCALE GENOMIC DNA]</scope>
    <source>
        <strain evidence="4">PB2801</strain>
    </source>
</reference>
<dbReference type="Pfam" id="PF10157">
    <property type="entry name" value="BORCS6"/>
    <property type="match status" value="1"/>
</dbReference>
<evidence type="ECO:0000313" key="3">
    <source>
        <dbReference type="EMBL" id="EGT33955.1"/>
    </source>
</evidence>